<dbReference type="InterPro" id="IPR025645">
    <property type="entry name" value="DUF4349"/>
</dbReference>
<evidence type="ECO:0000256" key="1">
    <source>
        <dbReference type="SAM" id="Coils"/>
    </source>
</evidence>
<keyword evidence="2" id="KW-1133">Transmembrane helix</keyword>
<feature type="transmembrane region" description="Helical" evidence="2">
    <location>
        <begin position="278"/>
        <end position="306"/>
    </location>
</feature>
<feature type="coiled-coil region" evidence="1">
    <location>
        <begin position="205"/>
        <end position="232"/>
    </location>
</feature>
<gene>
    <name evidence="5" type="ORF">H9931_06915</name>
</gene>
<keyword evidence="3" id="KW-0732">Signal</keyword>
<sequence length="329" mass="36068">MKSKFFCVVTGICCGMALSLTACSGSSTSTEAAVEEISFDMSQSHGSGAFSPAPAGEMTGGEMNAVSEAAGVSGSVSGSVSEDRKLIRTATLFVETDSFDSLLELLPQQAADLGGYVEQSEVSGNSMHQNRPVPRYASLTIRIPSNQLDSFLTIVEEHSNVTSHSESTQDITLQYSDLESRKKSLTVEQERLWELLDQADSLDSVIALEERLSEIRYQLESLESQMRIYDNQTSYSTVYLDIQELAQGDGFTPTEPETFLHRVQNGLSRNLKSLKEGAVSLLVAVITLSPFWLPLLILAAAVFWLIRRTSRRKKDISKPQQDKGDPNAH</sequence>
<accession>A0A9D2PWA6</accession>
<keyword evidence="1" id="KW-0175">Coiled coil</keyword>
<evidence type="ECO:0000259" key="4">
    <source>
        <dbReference type="Pfam" id="PF14257"/>
    </source>
</evidence>
<reference evidence="5" key="2">
    <citation type="submission" date="2021-04" db="EMBL/GenBank/DDBJ databases">
        <authorList>
            <person name="Gilroy R."/>
        </authorList>
    </citation>
    <scope>NUCLEOTIDE SEQUENCE</scope>
    <source>
        <strain evidence="5">CHK198-12963</strain>
    </source>
</reference>
<keyword evidence="2" id="KW-0812">Transmembrane</keyword>
<evidence type="ECO:0000313" key="6">
    <source>
        <dbReference type="Proteomes" id="UP000823863"/>
    </source>
</evidence>
<feature type="domain" description="DUF4349" evidence="4">
    <location>
        <begin position="84"/>
        <end position="302"/>
    </location>
</feature>
<proteinExistence type="predicted"/>
<reference evidence="5" key="1">
    <citation type="journal article" date="2021" name="PeerJ">
        <title>Extensive microbial diversity within the chicken gut microbiome revealed by metagenomics and culture.</title>
        <authorList>
            <person name="Gilroy R."/>
            <person name="Ravi A."/>
            <person name="Getino M."/>
            <person name="Pursley I."/>
            <person name="Horton D.L."/>
            <person name="Alikhan N.F."/>
            <person name="Baker D."/>
            <person name="Gharbi K."/>
            <person name="Hall N."/>
            <person name="Watson M."/>
            <person name="Adriaenssens E.M."/>
            <person name="Foster-Nyarko E."/>
            <person name="Jarju S."/>
            <person name="Secka A."/>
            <person name="Antonio M."/>
            <person name="Oren A."/>
            <person name="Chaudhuri R.R."/>
            <person name="La Ragione R."/>
            <person name="Hildebrand F."/>
            <person name="Pallen M.J."/>
        </authorList>
    </citation>
    <scope>NUCLEOTIDE SEQUENCE</scope>
    <source>
        <strain evidence="5">CHK198-12963</strain>
    </source>
</reference>
<organism evidence="5 6">
    <name type="scientific">Candidatus Enterocloster excrementigallinarum</name>
    <dbReference type="NCBI Taxonomy" id="2838558"/>
    <lineage>
        <taxon>Bacteria</taxon>
        <taxon>Bacillati</taxon>
        <taxon>Bacillota</taxon>
        <taxon>Clostridia</taxon>
        <taxon>Lachnospirales</taxon>
        <taxon>Lachnospiraceae</taxon>
        <taxon>Enterocloster</taxon>
    </lineage>
</organism>
<keyword evidence="2" id="KW-0472">Membrane</keyword>
<dbReference type="Pfam" id="PF14257">
    <property type="entry name" value="DUF4349"/>
    <property type="match status" value="1"/>
</dbReference>
<dbReference type="EMBL" id="DWWB01000035">
    <property type="protein sequence ID" value="HJC66435.1"/>
    <property type="molecule type" value="Genomic_DNA"/>
</dbReference>
<comment type="caution">
    <text evidence="5">The sequence shown here is derived from an EMBL/GenBank/DDBJ whole genome shotgun (WGS) entry which is preliminary data.</text>
</comment>
<protein>
    <submittedName>
        <fullName evidence="5">DUF4349 domain-containing protein</fullName>
    </submittedName>
</protein>
<evidence type="ECO:0000256" key="3">
    <source>
        <dbReference type="SAM" id="SignalP"/>
    </source>
</evidence>
<name>A0A9D2PWA6_9FIRM</name>
<evidence type="ECO:0000256" key="2">
    <source>
        <dbReference type="SAM" id="Phobius"/>
    </source>
</evidence>
<feature type="chain" id="PRO_5039579411" evidence="3">
    <location>
        <begin position="23"/>
        <end position="329"/>
    </location>
</feature>
<dbReference type="PROSITE" id="PS51257">
    <property type="entry name" value="PROKAR_LIPOPROTEIN"/>
    <property type="match status" value="1"/>
</dbReference>
<evidence type="ECO:0000313" key="5">
    <source>
        <dbReference type="EMBL" id="HJC66435.1"/>
    </source>
</evidence>
<dbReference type="Proteomes" id="UP000823863">
    <property type="component" value="Unassembled WGS sequence"/>
</dbReference>
<dbReference type="AlphaFoldDB" id="A0A9D2PWA6"/>
<feature type="signal peptide" evidence="3">
    <location>
        <begin position="1"/>
        <end position="22"/>
    </location>
</feature>